<name>A0A2H5QE12_CITUN</name>
<gene>
    <name evidence="10" type="ORF">CUMW_221180</name>
</gene>
<evidence type="ECO:0000256" key="2">
    <source>
        <dbReference type="ARBA" id="ARBA00009592"/>
    </source>
</evidence>
<proteinExistence type="inferred from homology"/>
<keyword evidence="3" id="KW-0433">Leucine-rich repeat</keyword>
<keyword evidence="5" id="KW-0732">Signal</keyword>
<dbReference type="AlphaFoldDB" id="A0A2H5QE12"/>
<keyword evidence="8" id="KW-0472">Membrane</keyword>
<dbReference type="SUPFAM" id="SSF52058">
    <property type="entry name" value="L domain-like"/>
    <property type="match status" value="1"/>
</dbReference>
<dbReference type="EMBL" id="BDQV01000325">
    <property type="protein sequence ID" value="GAY62866.1"/>
    <property type="molecule type" value="Genomic_DNA"/>
</dbReference>
<evidence type="ECO:0000256" key="5">
    <source>
        <dbReference type="ARBA" id="ARBA00022729"/>
    </source>
</evidence>
<dbReference type="Pfam" id="PF00560">
    <property type="entry name" value="LRR_1"/>
    <property type="match status" value="3"/>
</dbReference>
<dbReference type="FunFam" id="3.80.10.10:FF:000041">
    <property type="entry name" value="LRR receptor-like serine/threonine-protein kinase ERECTA"/>
    <property type="match status" value="1"/>
</dbReference>
<dbReference type="GO" id="GO:0016020">
    <property type="term" value="C:membrane"/>
    <property type="evidence" value="ECO:0007669"/>
    <property type="project" value="UniProtKB-SubCell"/>
</dbReference>
<dbReference type="InterPro" id="IPR052592">
    <property type="entry name" value="LRR-RLK"/>
</dbReference>
<accession>A0A2H5QE12</accession>
<dbReference type="InterPro" id="IPR001611">
    <property type="entry name" value="Leu-rich_rpt"/>
</dbReference>
<evidence type="ECO:0000256" key="3">
    <source>
        <dbReference type="ARBA" id="ARBA00022614"/>
    </source>
</evidence>
<reference evidence="10 11" key="1">
    <citation type="journal article" date="2017" name="Front. Genet.">
        <title>Draft sequencing of the heterozygous diploid genome of Satsuma (Citrus unshiu Marc.) using a hybrid assembly approach.</title>
        <authorList>
            <person name="Shimizu T."/>
            <person name="Tanizawa Y."/>
            <person name="Mochizuki T."/>
            <person name="Nagasaki H."/>
            <person name="Yoshioka T."/>
            <person name="Toyoda A."/>
            <person name="Fujiyama A."/>
            <person name="Kaminuma E."/>
            <person name="Nakamura Y."/>
        </authorList>
    </citation>
    <scope>NUCLEOTIDE SEQUENCE [LARGE SCALE GENOMIC DNA]</scope>
    <source>
        <strain evidence="11">cv. Miyagawa wase</strain>
    </source>
</reference>
<comment type="similarity">
    <text evidence="2">Belongs to the RLP family.</text>
</comment>
<evidence type="ECO:0000313" key="10">
    <source>
        <dbReference type="EMBL" id="GAY62866.1"/>
    </source>
</evidence>
<evidence type="ECO:0000256" key="8">
    <source>
        <dbReference type="ARBA" id="ARBA00023136"/>
    </source>
</evidence>
<evidence type="ECO:0000256" key="9">
    <source>
        <dbReference type="ARBA" id="ARBA00023180"/>
    </source>
</evidence>
<keyword evidence="7" id="KW-1133">Transmembrane helix</keyword>
<evidence type="ECO:0008006" key="12">
    <source>
        <dbReference type="Google" id="ProtNLM"/>
    </source>
</evidence>
<protein>
    <recommendedName>
        <fullName evidence="12">Leucine-rich repeat-containing N-terminal plant-type domain-containing protein</fullName>
    </recommendedName>
</protein>
<dbReference type="PANTHER" id="PTHR48054:SF47">
    <property type="entry name" value="OS06G0179800 PROTEIN"/>
    <property type="match status" value="1"/>
</dbReference>
<dbReference type="STRING" id="55188.A0A2H5QE12"/>
<keyword evidence="4" id="KW-0812">Transmembrane</keyword>
<evidence type="ECO:0000256" key="6">
    <source>
        <dbReference type="ARBA" id="ARBA00022737"/>
    </source>
</evidence>
<dbReference type="InterPro" id="IPR032675">
    <property type="entry name" value="LRR_dom_sf"/>
</dbReference>
<keyword evidence="6" id="KW-0677">Repeat</keyword>
<comment type="subcellular location">
    <subcellularLocation>
        <location evidence="1">Membrane</location>
        <topology evidence="1">Single-pass type I membrane protein</topology>
    </subcellularLocation>
</comment>
<evidence type="ECO:0000256" key="4">
    <source>
        <dbReference type="ARBA" id="ARBA00022692"/>
    </source>
</evidence>
<evidence type="ECO:0000313" key="11">
    <source>
        <dbReference type="Proteomes" id="UP000236630"/>
    </source>
</evidence>
<dbReference type="Proteomes" id="UP000236630">
    <property type="component" value="Unassembled WGS sequence"/>
</dbReference>
<evidence type="ECO:0000256" key="1">
    <source>
        <dbReference type="ARBA" id="ARBA00004479"/>
    </source>
</evidence>
<sequence length="150" mass="16717">MYLMAKIVLSTVLLYKISNKRHLRMHKGFCLLERVQLHYNNLSGPIPDSLGNLFFVRSLSMSVNNFEGSMPEALGRLKTLIFLGLGLNRLLGKIPNSFYSLLSLLVPTLAYNQLHGNLPTNLGFTLSNMQVLNIGHNMFTGPLPKSLSNA</sequence>
<comment type="caution">
    <text evidence="10">The sequence shown here is derived from an EMBL/GenBank/DDBJ whole genome shotgun (WGS) entry which is preliminary data.</text>
</comment>
<evidence type="ECO:0000256" key="7">
    <source>
        <dbReference type="ARBA" id="ARBA00022989"/>
    </source>
</evidence>
<keyword evidence="11" id="KW-1185">Reference proteome</keyword>
<organism evidence="10 11">
    <name type="scientific">Citrus unshiu</name>
    <name type="common">Satsuma mandarin</name>
    <name type="synonym">Citrus nobilis var. unshiu</name>
    <dbReference type="NCBI Taxonomy" id="55188"/>
    <lineage>
        <taxon>Eukaryota</taxon>
        <taxon>Viridiplantae</taxon>
        <taxon>Streptophyta</taxon>
        <taxon>Embryophyta</taxon>
        <taxon>Tracheophyta</taxon>
        <taxon>Spermatophyta</taxon>
        <taxon>Magnoliopsida</taxon>
        <taxon>eudicotyledons</taxon>
        <taxon>Gunneridae</taxon>
        <taxon>Pentapetalae</taxon>
        <taxon>rosids</taxon>
        <taxon>malvids</taxon>
        <taxon>Sapindales</taxon>
        <taxon>Rutaceae</taxon>
        <taxon>Aurantioideae</taxon>
        <taxon>Citrus</taxon>
    </lineage>
</organism>
<dbReference type="PANTHER" id="PTHR48054">
    <property type="entry name" value="RECEPTOR KINASE-LIKE PROTEIN XA21"/>
    <property type="match status" value="1"/>
</dbReference>
<dbReference type="Gene3D" id="3.80.10.10">
    <property type="entry name" value="Ribonuclease Inhibitor"/>
    <property type="match status" value="1"/>
</dbReference>
<keyword evidence="9" id="KW-0325">Glycoprotein</keyword>